<gene>
    <name evidence="2" type="ORF">ABID43_005102</name>
</gene>
<evidence type="ECO:0000313" key="2">
    <source>
        <dbReference type="EMBL" id="MET3695533.1"/>
    </source>
</evidence>
<feature type="region of interest" description="Disordered" evidence="1">
    <location>
        <begin position="34"/>
        <end position="60"/>
    </location>
</feature>
<name>A0ABV2LCE3_9HYPH</name>
<accession>A0ABV2LCE3</accession>
<evidence type="ECO:0000256" key="1">
    <source>
        <dbReference type="SAM" id="MobiDB-lite"/>
    </source>
</evidence>
<dbReference type="Proteomes" id="UP001549145">
    <property type="component" value="Unassembled WGS sequence"/>
</dbReference>
<protein>
    <recommendedName>
        <fullName evidence="4">Transposase</fullName>
    </recommendedName>
</protein>
<dbReference type="RefSeq" id="WP_354466286.1">
    <property type="nucleotide sequence ID" value="NZ_JBEPMM010000031.1"/>
</dbReference>
<evidence type="ECO:0000313" key="3">
    <source>
        <dbReference type="Proteomes" id="UP001549145"/>
    </source>
</evidence>
<evidence type="ECO:0008006" key="4">
    <source>
        <dbReference type="Google" id="ProtNLM"/>
    </source>
</evidence>
<dbReference type="EMBL" id="JBEPMM010000031">
    <property type="protein sequence ID" value="MET3695533.1"/>
    <property type="molecule type" value="Genomic_DNA"/>
</dbReference>
<keyword evidence="3" id="KW-1185">Reference proteome</keyword>
<organism evidence="2 3">
    <name type="scientific">Methylobacterium goesingense</name>
    <dbReference type="NCBI Taxonomy" id="243690"/>
    <lineage>
        <taxon>Bacteria</taxon>
        <taxon>Pseudomonadati</taxon>
        <taxon>Pseudomonadota</taxon>
        <taxon>Alphaproteobacteria</taxon>
        <taxon>Hyphomicrobiales</taxon>
        <taxon>Methylobacteriaceae</taxon>
        <taxon>Methylobacterium</taxon>
    </lineage>
</organism>
<comment type="caution">
    <text evidence="2">The sequence shown here is derived from an EMBL/GenBank/DDBJ whole genome shotgun (WGS) entry which is preliminary data.</text>
</comment>
<proteinExistence type="predicted"/>
<reference evidence="2 3" key="1">
    <citation type="submission" date="2024-06" db="EMBL/GenBank/DDBJ databases">
        <title>Genomic Encyclopedia of Type Strains, Phase IV (KMG-IV): sequencing the most valuable type-strain genomes for metagenomic binning, comparative biology and taxonomic classification.</title>
        <authorList>
            <person name="Goeker M."/>
        </authorList>
    </citation>
    <scope>NUCLEOTIDE SEQUENCE [LARGE SCALE GENOMIC DNA]</scope>
    <source>
        <strain evidence="2 3">DSM 21331</strain>
    </source>
</reference>
<sequence length="80" mass="8860">MRRTSGPAKKPAEAVIKDIRRATCRQFSSEEKIRMQQEGAGDGPELLLPNAKTAPNPLMTDGRIRCTARKEIPTRLATAR</sequence>